<evidence type="ECO:0000256" key="2">
    <source>
        <dbReference type="SAM" id="SignalP"/>
    </source>
</evidence>
<dbReference type="GeneID" id="109084483"/>
<feature type="compositionally biased region" description="Low complexity" evidence="1">
    <location>
        <begin position="281"/>
        <end position="292"/>
    </location>
</feature>
<dbReference type="Proteomes" id="UP001155660">
    <property type="component" value="Chromosome B12"/>
</dbReference>
<feature type="region of interest" description="Disordered" evidence="1">
    <location>
        <begin position="183"/>
        <end position="347"/>
    </location>
</feature>
<feature type="region of interest" description="Disordered" evidence="1">
    <location>
        <begin position="549"/>
        <end position="634"/>
    </location>
</feature>
<feature type="compositionally biased region" description="Low complexity" evidence="1">
    <location>
        <begin position="247"/>
        <end position="256"/>
    </location>
</feature>
<dbReference type="CTD" id="30208"/>
<organism evidence="3">
    <name type="scientific">Cyprinus carpio</name>
    <name type="common">Common carp</name>
    <dbReference type="NCBI Taxonomy" id="7962"/>
    <lineage>
        <taxon>Eukaryota</taxon>
        <taxon>Metazoa</taxon>
        <taxon>Chordata</taxon>
        <taxon>Craniata</taxon>
        <taxon>Vertebrata</taxon>
        <taxon>Euteleostomi</taxon>
        <taxon>Actinopterygii</taxon>
        <taxon>Neopterygii</taxon>
        <taxon>Teleostei</taxon>
        <taxon>Ostariophysi</taxon>
        <taxon>Cypriniformes</taxon>
        <taxon>Cyprinidae</taxon>
        <taxon>Cyprininae</taxon>
        <taxon>Cyprinus</taxon>
    </lineage>
</organism>
<dbReference type="AlphaFoldDB" id="A0A9R0AA41"/>
<feature type="compositionally biased region" description="Polar residues" evidence="1">
    <location>
        <begin position="226"/>
        <end position="235"/>
    </location>
</feature>
<dbReference type="RefSeq" id="XP_042591127.1">
    <property type="nucleotide sequence ID" value="XM_042735193.1"/>
</dbReference>
<feature type="compositionally biased region" description="Low complexity" evidence="1">
    <location>
        <begin position="193"/>
        <end position="213"/>
    </location>
</feature>
<feature type="chain" id="PRO_5040239797" evidence="2">
    <location>
        <begin position="26"/>
        <end position="1122"/>
    </location>
</feature>
<feature type="signal peptide" evidence="2">
    <location>
        <begin position="1"/>
        <end position="25"/>
    </location>
</feature>
<gene>
    <name evidence="3" type="primary">cmn</name>
</gene>
<feature type="compositionally biased region" description="Low complexity" evidence="1">
    <location>
        <begin position="439"/>
        <end position="450"/>
    </location>
</feature>
<feature type="compositionally biased region" description="Gly residues" evidence="1">
    <location>
        <begin position="398"/>
        <end position="414"/>
    </location>
</feature>
<proteinExistence type="predicted"/>
<dbReference type="OrthoDB" id="8946670at2759"/>
<feature type="compositionally biased region" description="Polar residues" evidence="1">
    <location>
        <begin position="615"/>
        <end position="634"/>
    </location>
</feature>
<sequence length="1122" mass="115006">MFRWMLLRMMLLLWMTSVTLQGGTGYKPQNPNGGAAQMSPKDYGFGPNSNSANMKGNGYPVNKGTGAYGSAQNNPGYGGRPQYGGTGMGMMNQHALKQRGGYGNGYRAPSYGGYSNLMGAHPQKGVGLANKGQETRPKGQGLKSGGYGIAAGYTNGGATKAQQGYGGYANVAKQPNTGSSLQNMGYPNGGTKGPKPGYGAKAGPSNGQGAKPNGYGGYANGGAAKQPNTGSSLQNMGYPNGGPKGPKPAYGAKAGYSNGQGAMPNGSSLRNMGYPNGGTKGPKPGYGAKAGPLNGQDAKPNGSFLQNIGYPNGGTKGPKPGRYGAKAGPSNGQGAKPNGYGGYANGGAVKQPNTGSYLQNMGYPNGGTKGPKPGYGGYANGGAAKQPNTGSFQNIGYPNGGTKGPKPGYGGYANGGAARQPNTGSFLQNMGYPNGGTKGPKPGYGAKAGPSNGQGAKPGYGVPGHMSEGPYKAANSGYMPVTAGKEGVASGKGPKGEILSPEARSHLPLTSNTKGVLPLAELVPNIGLLPEQTKDFPPVLQQTKGQNLNAPLQQGKDPNSMGPQPAPKQFMQGPGFYKPSKAYKPPTPVFPQNKASKSGAPSIPQAIPAQGSAPIPQTRSPQTSQTAALEQGQVLSQEQTVTPVIPQPIMPQGSISSQVPLVPNAAVPQITPEMQQSKIQSNPALPQMKNPSKTNPELTGLGQPNGQMQGAIPSKPDCGPGGRPNGQWVKLPSPGSGYPNGKGEVSSQPGFGAGIGGYPAHGINNGYKAGYEGYGNKFNKPAGSQGGQPIGFGSKGKSRAKYGIGGLPFGSHNGYQTNPSGQYGNEGQRYGAKPYNPQALGKHGYGSLPYNSQPLLPESVAKSSGKYDFGGLPYNGQPLGYGGDKSSGKYGQKGLHYGGQPFDLRPDAMSVNYGSPESLYNPESLSLSGDAKSAKYGNPAVSYELLGPVTDGQSVEENRSLEALHQGPEIDGHKSIDQFGDGEVPPHPDTPGAGEANAQSINKYGTGDYTDGRVQPEVVSFPGVPTVGPAPHIPAVTSFDTTLDGSSLAPVSVPDVSAVSEVPVSATFPQPELPTLKQQPAPPQQIHIQQHLKFHFQPQGNSQTGKEGKYKLNGFFGNKYQG</sequence>
<evidence type="ECO:0000313" key="3">
    <source>
        <dbReference type="RefSeq" id="XP_042591127.1"/>
    </source>
</evidence>
<evidence type="ECO:0000256" key="1">
    <source>
        <dbReference type="SAM" id="MobiDB-lite"/>
    </source>
</evidence>
<dbReference type="KEGG" id="ccar:109084483"/>
<feature type="compositionally biased region" description="Polar residues" evidence="1">
    <location>
        <begin position="675"/>
        <end position="708"/>
    </location>
</feature>
<feature type="compositionally biased region" description="Polar residues" evidence="1">
    <location>
        <begin position="257"/>
        <end position="270"/>
    </location>
</feature>
<feature type="region of interest" description="Disordered" evidence="1">
    <location>
        <begin position="377"/>
        <end position="458"/>
    </location>
</feature>
<protein>
    <submittedName>
        <fullName evidence="3">Calymmin isoform X1</fullName>
    </submittedName>
</protein>
<feature type="region of interest" description="Disordered" evidence="1">
    <location>
        <begin position="986"/>
        <end position="1009"/>
    </location>
</feature>
<feature type="region of interest" description="Disordered" evidence="1">
    <location>
        <begin position="675"/>
        <end position="744"/>
    </location>
</feature>
<name>A0A9R0AA41_CYPCA</name>
<reference evidence="3" key="1">
    <citation type="submission" date="2025-08" db="UniProtKB">
        <authorList>
            <consortium name="RefSeq"/>
        </authorList>
    </citation>
    <scope>IDENTIFICATION</scope>
    <source>
        <tissue evidence="3">Muscle</tissue>
    </source>
</reference>
<accession>A0A9R0AA41</accession>
<keyword evidence="2" id="KW-0732">Signal</keyword>
<feature type="region of interest" description="Disordered" evidence="1">
    <location>
        <begin position="25"/>
        <end position="49"/>
    </location>
</feature>